<evidence type="ECO:0000313" key="2">
    <source>
        <dbReference type="EMBL" id="KTC71046.1"/>
    </source>
</evidence>
<comment type="caution">
    <text evidence="2">The sequence shown here is derived from an EMBL/GenBank/DDBJ whole genome shotgun (WGS) entry which is preliminary data.</text>
</comment>
<organism evidence="2 3">
    <name type="scientific">Legionella bozemanae</name>
    <name type="common">Fluoribacter bozemanae</name>
    <dbReference type="NCBI Taxonomy" id="447"/>
    <lineage>
        <taxon>Bacteria</taxon>
        <taxon>Pseudomonadati</taxon>
        <taxon>Pseudomonadota</taxon>
        <taxon>Gammaproteobacteria</taxon>
        <taxon>Legionellales</taxon>
        <taxon>Legionellaceae</taxon>
        <taxon>Legionella</taxon>
    </lineage>
</organism>
<accession>A0A0W0RIZ9</accession>
<dbReference type="SUPFAM" id="SSF52540">
    <property type="entry name" value="P-loop containing nucleoside triphosphate hydrolases"/>
    <property type="match status" value="1"/>
</dbReference>
<gene>
    <name evidence="2" type="ORF">Lboz_2623</name>
</gene>
<dbReference type="InterPro" id="IPR027417">
    <property type="entry name" value="P-loop_NTPase"/>
</dbReference>
<dbReference type="STRING" id="447.Lboz_2623"/>
<dbReference type="Gene3D" id="3.40.50.300">
    <property type="entry name" value="P-loop containing nucleotide triphosphate hydrolases"/>
    <property type="match status" value="1"/>
</dbReference>
<feature type="region of interest" description="Disordered" evidence="1">
    <location>
        <begin position="746"/>
        <end position="766"/>
    </location>
</feature>
<reference evidence="2 3" key="1">
    <citation type="submission" date="2015-11" db="EMBL/GenBank/DDBJ databases">
        <title>Genomic analysis of 38 Legionella species identifies large and diverse effector repertoires.</title>
        <authorList>
            <person name="Burstein D."/>
            <person name="Amaro F."/>
            <person name="Zusman T."/>
            <person name="Lifshitz Z."/>
            <person name="Cohen O."/>
            <person name="Gilbert J.A."/>
            <person name="Pupko T."/>
            <person name="Shuman H.A."/>
            <person name="Segal G."/>
        </authorList>
    </citation>
    <scope>NUCLEOTIDE SEQUENCE [LARGE SCALE GENOMIC DNA]</scope>
    <source>
        <strain evidence="2 3">WIGA</strain>
    </source>
</reference>
<dbReference type="PATRIC" id="fig|447.4.peg.2787"/>
<evidence type="ECO:0000313" key="3">
    <source>
        <dbReference type="Proteomes" id="UP000054695"/>
    </source>
</evidence>
<sequence>MPGLYSKQRINFDTLADTDLSRYEYYRTLRSAIGLSATSYSQQQTTDGVIYQWDNIAPEIALVILQEAKKQKINIQDEVILNIGHEAFHKERLKKAIEKLQSNPRYALFVQKLALHITAKKSNELTLENLASAGIFSLEQFDEVFSQFLYVQKKLTKSFPNFDKITEEDDYYQFIAFMANEPLYESFLRSFTHYLASEFNKGRIKGTHIEAPKEIDNHSLLKFFQAISYDLSLQPPKSRPLPTNTLYITLLDGKLHYTVVDLNGAEITATINFSECNFIVDEKTTEEELRSHLPELLKITSQRGHTGDIARNNTETLRDKGIAFLESDIGTSLFLSHLPAIDLVKDEGYQFTLYQWLNQGNLERLKDLLVAGACQRYNQTLDTWIKQIKEPAEINEECEKEIDSVAELMKEITALIASIDDNPNAKDAELDEKITQLIIHLKEIKKFYSNTPLLKPGDQFPSTAGNFENFIKKILFLTCDDKVTQYVPDNQDTDKIWKLNLVNLVNGLVSDRNFVTARDTKDKKGQSFLIDESGLVLPPPLVFREQLKRKLTTYLKNDVHHYHTVQSYQNDNLNMTQAPVVFRGAHLTDSLEETVFFAKKMTRTGEYSADGHLLSGQENNVKKHEIRSGAAATLATTGMGGTRSVTDKFDIALKFGGMKDVKILYIVRGKESFHSQPFAEIVGKSNLGEIAYTHVNPHDYVMTILYNRDNEILDVIPGNLNGEIQGISEFTKEVIHAGIEFYNKKNGDPKAPTAPVKLPTPPRQEHRTVIPLSKEKPLLDILHSHKTESTSSVKETKPYGKKLDSIRIMRDTREGHKTLSLETLRSEVEAVIPQGKELAPPEGSFKLVPGRLGKVRETAVEHFNMRHVITLKGFNRWSHQERKLQETYNRILQPTFMEGDIQKQLEHANVAHEEWLTDVLVPRLQTALMLHLSARLITDYQVDTEEVNALAQKLFHEILKSSTHYPKLTSNWSQIYALLEKEELHQRCVKNAHERMEKIYPSLSKDSYDYQLKFESCLVMAKNKIQKQLVNEMMSEFLDNNLDYFTQQYNLEKKTVYSCADNRHLVFLGPAASGKSTISSQYIKREQRKDYVSLATDDYRGIFLPFTEEFEKQETDQVFIRTQDSAYLISELVEERILAQKDKRPNVIIDGVTYKSSQKALVEKNNNSVVVCACLDDMSLAVKRSYDRAKQEESGSADKGRYVNTTSLLHMHKTASINLLISCAPNTTIAFYNTNIPRGATPPLIATVDTHGEKTLTIHHDKGSLMYLASFFNKARVNVQARSDHHLFLDKLKRPEFQIDSLFAVMDHGFKIILDGENNMPCLTIRKETGKIIMEILDSEQVKNKIRENTTEKPLLQMLILHGQHGSLKAVQKECLLHEDIDLMVEQIIDSQSSARQISISDNRSCT</sequence>
<dbReference type="OrthoDB" id="5649340at2"/>
<dbReference type="Proteomes" id="UP000054695">
    <property type="component" value="Unassembled WGS sequence"/>
</dbReference>
<protein>
    <submittedName>
        <fullName evidence="2">Zeta toxin</fullName>
    </submittedName>
</protein>
<proteinExistence type="predicted"/>
<dbReference type="RefSeq" id="WP_058460224.1">
    <property type="nucleotide sequence ID" value="NZ_CAAAIY010000005.1"/>
</dbReference>
<keyword evidence="3" id="KW-1185">Reference proteome</keyword>
<evidence type="ECO:0000256" key="1">
    <source>
        <dbReference type="SAM" id="MobiDB-lite"/>
    </source>
</evidence>
<dbReference type="EMBL" id="LNXU01000032">
    <property type="protein sequence ID" value="KTC71046.1"/>
    <property type="molecule type" value="Genomic_DNA"/>
</dbReference>
<name>A0A0W0RIZ9_LEGBO</name>